<protein>
    <submittedName>
        <fullName evidence="2">Uncharacterized protein</fullName>
    </submittedName>
</protein>
<reference evidence="2 3" key="1">
    <citation type="journal article" date="2022" name="bioRxiv">
        <title>Genomics of Preaxostyla Flagellates Illuminates Evolutionary Transitions and the Path Towards Mitochondrial Loss.</title>
        <authorList>
            <person name="Novak L.V.F."/>
            <person name="Treitli S.C."/>
            <person name="Pyrih J."/>
            <person name="Halakuc P."/>
            <person name="Pipaliya S.V."/>
            <person name="Vacek V."/>
            <person name="Brzon O."/>
            <person name="Soukal P."/>
            <person name="Eme L."/>
            <person name="Dacks J.B."/>
            <person name="Karnkowska A."/>
            <person name="Elias M."/>
            <person name="Hampl V."/>
        </authorList>
    </citation>
    <scope>NUCLEOTIDE SEQUENCE [LARGE SCALE GENOMIC DNA]</scope>
    <source>
        <strain evidence="2">NAU3</strain>
        <tissue evidence="2">Gut</tissue>
    </source>
</reference>
<dbReference type="EMBL" id="JARBJD010000005">
    <property type="protein sequence ID" value="KAK2963800.1"/>
    <property type="molecule type" value="Genomic_DNA"/>
</dbReference>
<evidence type="ECO:0000256" key="1">
    <source>
        <dbReference type="SAM" id="MobiDB-lite"/>
    </source>
</evidence>
<keyword evidence="3" id="KW-1185">Reference proteome</keyword>
<sequence>MSDGSSITKSASRAAHFTKWAEKPSTSGTKLAQEQWNREQAERDERRDADAFRLEFRRIGEAFLPSALHPVPSHSCIVLIRDMKVVGHFPAPATHTLSPRQHTPHAAPPSSSFVSSPIPLSARLCSAVSQKMVSPTLRTSHSDRTGTKPLSITIPGQAASPLLSPQDSRKKKTMCDDSDATRFNGWKDGCDWQQVDAAE</sequence>
<name>A0ABQ9YJH4_9EUKA</name>
<feature type="region of interest" description="Disordered" evidence="1">
    <location>
        <begin position="1"/>
        <end position="48"/>
    </location>
</feature>
<feature type="compositionally biased region" description="Polar residues" evidence="1">
    <location>
        <begin position="1"/>
        <end position="11"/>
    </location>
</feature>
<evidence type="ECO:0000313" key="3">
    <source>
        <dbReference type="Proteomes" id="UP001281761"/>
    </source>
</evidence>
<organism evidence="2 3">
    <name type="scientific">Blattamonas nauphoetae</name>
    <dbReference type="NCBI Taxonomy" id="2049346"/>
    <lineage>
        <taxon>Eukaryota</taxon>
        <taxon>Metamonada</taxon>
        <taxon>Preaxostyla</taxon>
        <taxon>Oxymonadida</taxon>
        <taxon>Blattamonas</taxon>
    </lineage>
</organism>
<evidence type="ECO:0000313" key="2">
    <source>
        <dbReference type="EMBL" id="KAK2963800.1"/>
    </source>
</evidence>
<feature type="compositionally biased region" description="Basic and acidic residues" evidence="1">
    <location>
        <begin position="36"/>
        <end position="48"/>
    </location>
</feature>
<proteinExistence type="predicted"/>
<accession>A0ABQ9YJH4</accession>
<feature type="compositionally biased region" description="Polar residues" evidence="1">
    <location>
        <begin position="24"/>
        <end position="35"/>
    </location>
</feature>
<feature type="region of interest" description="Disordered" evidence="1">
    <location>
        <begin position="135"/>
        <end position="180"/>
    </location>
</feature>
<dbReference type="Proteomes" id="UP001281761">
    <property type="component" value="Unassembled WGS sequence"/>
</dbReference>
<comment type="caution">
    <text evidence="2">The sequence shown here is derived from an EMBL/GenBank/DDBJ whole genome shotgun (WGS) entry which is preliminary data.</text>
</comment>
<gene>
    <name evidence="2" type="ORF">BLNAU_1369</name>
</gene>